<evidence type="ECO:0000313" key="2">
    <source>
        <dbReference type="Proteomes" id="UP000828941"/>
    </source>
</evidence>
<protein>
    <submittedName>
        <fullName evidence="1">Uncharacterized protein</fullName>
    </submittedName>
</protein>
<reference evidence="1 2" key="1">
    <citation type="journal article" date="2022" name="DNA Res.">
        <title>Chromosomal-level genome assembly of the orchid tree Bauhinia variegata (Leguminosae; Cercidoideae) supports the allotetraploid origin hypothesis of Bauhinia.</title>
        <authorList>
            <person name="Zhong Y."/>
            <person name="Chen Y."/>
            <person name="Zheng D."/>
            <person name="Pang J."/>
            <person name="Liu Y."/>
            <person name="Luo S."/>
            <person name="Meng S."/>
            <person name="Qian L."/>
            <person name="Wei D."/>
            <person name="Dai S."/>
            <person name="Zhou R."/>
        </authorList>
    </citation>
    <scope>NUCLEOTIDE SEQUENCE [LARGE SCALE GENOMIC DNA]</scope>
    <source>
        <strain evidence="1">BV-YZ2020</strain>
    </source>
</reference>
<name>A0ACB9KII3_BAUVA</name>
<proteinExistence type="predicted"/>
<gene>
    <name evidence="1" type="ORF">L6164_036920</name>
</gene>
<comment type="caution">
    <text evidence="1">The sequence shown here is derived from an EMBL/GenBank/DDBJ whole genome shotgun (WGS) entry which is preliminary data.</text>
</comment>
<sequence length="108" mass="12324">MKLAVENMMGTLFYVQVDKDATIADLKREIEAHQNLPGHRIILILDTDHGALVNKEEEKALLVDHGVQDGSLIYIFFTPFDNQSTIHFKVYWLQATYGLPDSVTKKHI</sequence>
<dbReference type="EMBL" id="CM039439">
    <property type="protein sequence ID" value="KAI4297008.1"/>
    <property type="molecule type" value="Genomic_DNA"/>
</dbReference>
<organism evidence="1 2">
    <name type="scientific">Bauhinia variegata</name>
    <name type="common">Purple orchid tree</name>
    <name type="synonym">Phanera variegata</name>
    <dbReference type="NCBI Taxonomy" id="167791"/>
    <lineage>
        <taxon>Eukaryota</taxon>
        <taxon>Viridiplantae</taxon>
        <taxon>Streptophyta</taxon>
        <taxon>Embryophyta</taxon>
        <taxon>Tracheophyta</taxon>
        <taxon>Spermatophyta</taxon>
        <taxon>Magnoliopsida</taxon>
        <taxon>eudicotyledons</taxon>
        <taxon>Gunneridae</taxon>
        <taxon>Pentapetalae</taxon>
        <taxon>rosids</taxon>
        <taxon>fabids</taxon>
        <taxon>Fabales</taxon>
        <taxon>Fabaceae</taxon>
        <taxon>Cercidoideae</taxon>
        <taxon>Cercideae</taxon>
        <taxon>Bauhiniinae</taxon>
        <taxon>Bauhinia</taxon>
    </lineage>
</organism>
<evidence type="ECO:0000313" key="1">
    <source>
        <dbReference type="EMBL" id="KAI4297008.1"/>
    </source>
</evidence>
<keyword evidence="2" id="KW-1185">Reference proteome</keyword>
<dbReference type="Proteomes" id="UP000828941">
    <property type="component" value="Chromosome 14"/>
</dbReference>
<accession>A0ACB9KII3</accession>